<evidence type="ECO:0000256" key="1">
    <source>
        <dbReference type="SAM" id="MobiDB-lite"/>
    </source>
</evidence>
<feature type="domain" description="ARC105/Med15 mediator subunit C-terminal" evidence="3">
    <location>
        <begin position="189"/>
        <end position="298"/>
    </location>
</feature>
<sequence>MILSVSINIESTISSGMASNQRTALQQSPKTPLRTPGQVTGSNSSNAQEHQLCQEKYKQLAKYIEPLKLLITHIQDDENTERVDTMMKLLTILCCRHPRVTLSTLLRCEQALARVDFESYIQSSNQLAALSSHPLIEALRTTLRNPDRNQILQRTFQPCVEDLFGTDIQCLPPVKPQRMEQEDNSFLEIPHVLQGEIARLDQKFTVSLDSVSQIAVSKRINLICRLNDKLLPCVPPIGVTIPEKYPTKSPILSIPKQEYSATPFLRAVQAAFAARARKSPEFHSLTHVLNNWEIAIRQACSPNSVAPNRVSTLLGI</sequence>
<feature type="compositionally biased region" description="Polar residues" evidence="1">
    <location>
        <begin position="18"/>
        <end position="30"/>
    </location>
</feature>
<dbReference type="InterPro" id="IPR048386">
    <property type="entry name" value="Med15_C"/>
</dbReference>
<evidence type="ECO:0000313" key="4">
    <source>
        <dbReference type="EMBL" id="CAD7077702.1"/>
    </source>
</evidence>
<feature type="compositionally biased region" description="Polar residues" evidence="1">
    <location>
        <begin position="37"/>
        <end position="48"/>
    </location>
</feature>
<reference evidence="4 5" key="1">
    <citation type="submission" date="2020-11" db="EMBL/GenBank/DDBJ databases">
        <authorList>
            <person name="Wallbank WR R."/>
            <person name="Pardo Diaz C."/>
            <person name="Kozak K."/>
            <person name="Martin S."/>
            <person name="Jiggins C."/>
            <person name="Moest M."/>
            <person name="Warren A I."/>
            <person name="Generalovic N T."/>
            <person name="Byers J.R.P. K."/>
            <person name="Montejo-Kovacevich G."/>
            <person name="Yen C E."/>
        </authorList>
    </citation>
    <scope>NUCLEOTIDE SEQUENCE [LARGE SCALE GENOMIC DNA]</scope>
</reference>
<proteinExistence type="predicted"/>
<name>A0A7R8UBH1_HERIL</name>
<dbReference type="OMA" id="AYRLMIL"/>
<dbReference type="Pfam" id="PF21539">
    <property type="entry name" value="Med15_C"/>
    <property type="match status" value="1"/>
</dbReference>
<evidence type="ECO:0000259" key="3">
    <source>
        <dbReference type="Pfam" id="PF21539"/>
    </source>
</evidence>
<evidence type="ECO:0008006" key="6">
    <source>
        <dbReference type="Google" id="ProtNLM"/>
    </source>
</evidence>
<dbReference type="PANTHER" id="PTHR31804">
    <property type="entry name" value="MEDIATOR OF RNA POLYMERASE II TRANSCRIPTION SUBUNIT 15"/>
    <property type="match status" value="1"/>
</dbReference>
<organism evidence="4 5">
    <name type="scientific">Hermetia illucens</name>
    <name type="common">Black soldier fly</name>
    <dbReference type="NCBI Taxonomy" id="343691"/>
    <lineage>
        <taxon>Eukaryota</taxon>
        <taxon>Metazoa</taxon>
        <taxon>Ecdysozoa</taxon>
        <taxon>Arthropoda</taxon>
        <taxon>Hexapoda</taxon>
        <taxon>Insecta</taxon>
        <taxon>Pterygota</taxon>
        <taxon>Neoptera</taxon>
        <taxon>Endopterygota</taxon>
        <taxon>Diptera</taxon>
        <taxon>Brachycera</taxon>
        <taxon>Stratiomyomorpha</taxon>
        <taxon>Stratiomyidae</taxon>
        <taxon>Hermetiinae</taxon>
        <taxon>Hermetia</taxon>
    </lineage>
</organism>
<dbReference type="AlphaFoldDB" id="A0A7R8UBH1"/>
<feature type="region of interest" description="Disordered" evidence="1">
    <location>
        <begin position="18"/>
        <end position="48"/>
    </location>
</feature>
<gene>
    <name evidence="4" type="ORF">HERILL_LOCUS1024</name>
</gene>
<dbReference type="EMBL" id="LR899009">
    <property type="protein sequence ID" value="CAD7077702.1"/>
    <property type="molecule type" value="Genomic_DNA"/>
</dbReference>
<evidence type="ECO:0000313" key="5">
    <source>
        <dbReference type="Proteomes" id="UP000594454"/>
    </source>
</evidence>
<dbReference type="InterPro" id="IPR048385">
    <property type="entry name" value="Med15_central"/>
</dbReference>
<accession>A0A7R8UBH1</accession>
<dbReference type="Pfam" id="PF21538">
    <property type="entry name" value="Med15_M"/>
    <property type="match status" value="1"/>
</dbReference>
<dbReference type="Proteomes" id="UP000594454">
    <property type="component" value="Chromosome 1"/>
</dbReference>
<dbReference type="OrthoDB" id="10055322at2759"/>
<dbReference type="InParanoid" id="A0A7R8UBH1"/>
<feature type="domain" description="ARC105/Med15 mediator subunit central" evidence="2">
    <location>
        <begin position="49"/>
        <end position="161"/>
    </location>
</feature>
<dbReference type="PANTHER" id="PTHR31804:SF3">
    <property type="entry name" value="MEDIATOR OF RNA POLYMERASE II TRANSCRIPTION SUBUNIT 15"/>
    <property type="match status" value="1"/>
</dbReference>
<keyword evidence="5" id="KW-1185">Reference proteome</keyword>
<protein>
    <recommendedName>
        <fullName evidence="6">Mediator of RNA polymerase II transcription subunit 15</fullName>
    </recommendedName>
</protein>
<evidence type="ECO:0000259" key="2">
    <source>
        <dbReference type="Pfam" id="PF21538"/>
    </source>
</evidence>